<proteinExistence type="predicted"/>
<accession>J9FEI4</accession>
<protein>
    <submittedName>
        <fullName evidence="1">Uncharacterized protein</fullName>
    </submittedName>
</protein>
<dbReference type="AlphaFoldDB" id="J9FEI4"/>
<evidence type="ECO:0000313" key="1">
    <source>
        <dbReference type="EMBL" id="EJW93326.1"/>
    </source>
</evidence>
<sequence length="34" mass="3964">MCIIMCMKKNFPLCKITRILGLRRMLILQLSPGQ</sequence>
<gene>
    <name evidence="1" type="ORF">EVA_18568</name>
</gene>
<dbReference type="EMBL" id="AMCI01007036">
    <property type="protein sequence ID" value="EJW93326.1"/>
    <property type="molecule type" value="Genomic_DNA"/>
</dbReference>
<reference evidence="1" key="1">
    <citation type="journal article" date="2012" name="PLoS ONE">
        <title>Gene sets for utilization of primary and secondary nutrition supplies in the distal gut of endangered iberian lynx.</title>
        <authorList>
            <person name="Alcaide M."/>
            <person name="Messina E."/>
            <person name="Richter M."/>
            <person name="Bargiela R."/>
            <person name="Peplies J."/>
            <person name="Huws S.A."/>
            <person name="Newbold C.J."/>
            <person name="Golyshin P.N."/>
            <person name="Simon M.A."/>
            <person name="Lopez G."/>
            <person name="Yakimov M.M."/>
            <person name="Ferrer M."/>
        </authorList>
    </citation>
    <scope>NUCLEOTIDE SEQUENCE</scope>
</reference>
<organism evidence="1">
    <name type="scientific">gut metagenome</name>
    <dbReference type="NCBI Taxonomy" id="749906"/>
    <lineage>
        <taxon>unclassified sequences</taxon>
        <taxon>metagenomes</taxon>
        <taxon>organismal metagenomes</taxon>
    </lineage>
</organism>
<name>J9FEI4_9ZZZZ</name>
<comment type="caution">
    <text evidence="1">The sequence shown here is derived from an EMBL/GenBank/DDBJ whole genome shotgun (WGS) entry which is preliminary data.</text>
</comment>